<gene>
    <name evidence="9" type="ORF">PVL29_024388</name>
</gene>
<evidence type="ECO:0000256" key="3">
    <source>
        <dbReference type="ARBA" id="ARBA00022490"/>
    </source>
</evidence>
<comment type="subcellular location">
    <subcellularLocation>
        <location evidence="1">Cytoplasm</location>
        <location evidence="1">Cytosol</location>
    </subcellularLocation>
</comment>
<dbReference type="GO" id="GO:0006417">
    <property type="term" value="P:regulation of translation"/>
    <property type="evidence" value="ECO:0007669"/>
    <property type="project" value="UniProtKB-KW"/>
</dbReference>
<dbReference type="InterPro" id="IPR039778">
    <property type="entry name" value="PDCD4"/>
</dbReference>
<evidence type="ECO:0000313" key="9">
    <source>
        <dbReference type="EMBL" id="KAJ9675444.1"/>
    </source>
</evidence>
<proteinExistence type="inferred from homology"/>
<keyword evidence="6" id="KW-0539">Nucleus</keyword>
<dbReference type="AlphaFoldDB" id="A0AA39D9B3"/>
<dbReference type="PROSITE" id="PS51366">
    <property type="entry name" value="MI"/>
    <property type="match status" value="4"/>
</dbReference>
<accession>A0AA39D9B3</accession>
<comment type="caution">
    <text evidence="9">The sequence shown here is derived from an EMBL/GenBank/DDBJ whole genome shotgun (WGS) entry which is preliminary data.</text>
</comment>
<dbReference type="SUPFAM" id="SSF48371">
    <property type="entry name" value="ARM repeat"/>
    <property type="match status" value="4"/>
</dbReference>
<evidence type="ECO:0000256" key="7">
    <source>
        <dbReference type="SAM" id="MobiDB-lite"/>
    </source>
</evidence>
<feature type="domain" description="MI" evidence="8">
    <location>
        <begin position="132"/>
        <end position="253"/>
    </location>
</feature>
<keyword evidence="10" id="KW-1185">Reference proteome</keyword>
<evidence type="ECO:0000256" key="6">
    <source>
        <dbReference type="ARBA" id="ARBA00023242"/>
    </source>
</evidence>
<feature type="domain" description="MI" evidence="8">
    <location>
        <begin position="431"/>
        <end position="552"/>
    </location>
</feature>
<evidence type="ECO:0000256" key="2">
    <source>
        <dbReference type="ARBA" id="ARBA00005497"/>
    </source>
</evidence>
<dbReference type="FunFam" id="1.25.40.180:FF:000009">
    <property type="entry name" value="programmed cell death protein 4"/>
    <property type="match status" value="2"/>
</dbReference>
<dbReference type="GO" id="GO:0043022">
    <property type="term" value="F:ribosome binding"/>
    <property type="evidence" value="ECO:0007669"/>
    <property type="project" value="UniProtKB-ARBA"/>
</dbReference>
<evidence type="ECO:0000256" key="1">
    <source>
        <dbReference type="ARBA" id="ARBA00004514"/>
    </source>
</evidence>
<feature type="region of interest" description="Disordered" evidence="7">
    <location>
        <begin position="21"/>
        <end position="118"/>
    </location>
</feature>
<feature type="domain" description="MI" evidence="8">
    <location>
        <begin position="599"/>
        <end position="718"/>
    </location>
</feature>
<keyword evidence="4" id="KW-0677">Repeat</keyword>
<sequence>MEYSDGFVSNEHRELLRSVAESADPLSVSPLQISISPRSPKSPKSPGSPRSPSSPRCRQSTSKGGSPLKNDKHSHSPKDGRPKKGGSGGKGTWGGLLETEEGHALDPNDPNYDSTEECDHTNVRKTDEEFAEYKKKAAVIVEEYFATDDVVSTASELREIGLPCYSFYFVKKLVSMAMDRHDKEKEMAAVLLSALYADVIDPSQVYKGFGKLVESSDDLIVDIPDTIDVLALFVARAVVDDILPPAFLTKQLASLPKDSKGVQVLRRAEKGYLAAPLHAEIIERRWGGSKNTTVEDVKARINNLLVEYVVSGDVKEACRCIKDLKVPFFHHEIIKRALIMAMERRHAEDRLLDLLKAAAEEGLINSSQISKGFGRMIDSVDDLSLDIPSAKSILKSLISKAASEGWLSASSLKSLSLEPEKRSLEDNVARTFKLKAQSIIQEYFFSGDISEVSSCLESGNSPSSAELNAIFVKKLITLAMDRKNREKEMASILLSSLCFPADDVVNGFVMLIESADDTALDIPVVVEDLAMFLARAVVDEVLAPQHLEEIRSQCLSPDSIGSKALQMAKSLLKARLSGERILRCWGGGGSGSTARAVEDVKDKIGKLLEEYESGGDFREACRCIKELGMPFFHHEVVKKALVTVIEKKNERLWRLLRECFGSGLITMYQMMKGFSRVGEALDDLALDVPDAKKQFTYYVEQAKIAGWLDASFSISKPEHAAENGSCL</sequence>
<feature type="domain" description="MI" evidence="8">
    <location>
        <begin position="296"/>
        <end position="417"/>
    </location>
</feature>
<dbReference type="GO" id="GO:0005829">
    <property type="term" value="C:cytosol"/>
    <property type="evidence" value="ECO:0007669"/>
    <property type="project" value="UniProtKB-SubCell"/>
</dbReference>
<evidence type="ECO:0000256" key="4">
    <source>
        <dbReference type="ARBA" id="ARBA00022737"/>
    </source>
</evidence>
<dbReference type="GO" id="GO:0090549">
    <property type="term" value="P:response to carbon starvation"/>
    <property type="evidence" value="ECO:0007669"/>
    <property type="project" value="UniProtKB-ARBA"/>
</dbReference>
<keyword evidence="3" id="KW-0963">Cytoplasm</keyword>
<protein>
    <recommendedName>
        <fullName evidence="8">MI domain-containing protein</fullName>
    </recommendedName>
</protein>
<evidence type="ECO:0000313" key="10">
    <source>
        <dbReference type="Proteomes" id="UP001168098"/>
    </source>
</evidence>
<dbReference type="InterPro" id="IPR016024">
    <property type="entry name" value="ARM-type_fold"/>
</dbReference>
<dbReference type="EMBL" id="JARBHA010000018">
    <property type="protein sequence ID" value="KAJ9675444.1"/>
    <property type="molecule type" value="Genomic_DNA"/>
</dbReference>
<dbReference type="InterPro" id="IPR003891">
    <property type="entry name" value="Initiation_fac_eIF4g_MI"/>
</dbReference>
<name>A0AA39D9B3_VITRO</name>
<dbReference type="PANTHER" id="PTHR12626:SF2">
    <property type="entry name" value="MA3 DOMAIN-CONTAINING TRANSLATION REGULATORY FACTOR 2"/>
    <property type="match status" value="1"/>
</dbReference>
<reference evidence="9 10" key="1">
    <citation type="journal article" date="2023" name="BMC Biotechnol.">
        <title>Vitis rotundifolia cv Carlos genome sequencing.</title>
        <authorList>
            <person name="Huff M."/>
            <person name="Hulse-Kemp A."/>
            <person name="Scheffler B."/>
            <person name="Youngblood R."/>
            <person name="Simpson S."/>
            <person name="Babiker E."/>
            <person name="Staton M."/>
        </authorList>
    </citation>
    <scope>NUCLEOTIDE SEQUENCE [LARGE SCALE GENOMIC DNA]</scope>
    <source>
        <tissue evidence="9">Leaf</tissue>
    </source>
</reference>
<keyword evidence="5" id="KW-0810">Translation regulation</keyword>
<dbReference type="Pfam" id="PF02847">
    <property type="entry name" value="MA3"/>
    <property type="match status" value="4"/>
</dbReference>
<dbReference type="Gene3D" id="1.25.40.180">
    <property type="match status" value="4"/>
</dbReference>
<evidence type="ECO:0000259" key="8">
    <source>
        <dbReference type="PROSITE" id="PS51366"/>
    </source>
</evidence>
<dbReference type="SMART" id="SM00544">
    <property type="entry name" value="MA3"/>
    <property type="match status" value="4"/>
</dbReference>
<feature type="compositionally biased region" description="Low complexity" evidence="7">
    <location>
        <begin position="34"/>
        <end position="62"/>
    </location>
</feature>
<evidence type="ECO:0000256" key="5">
    <source>
        <dbReference type="ARBA" id="ARBA00022845"/>
    </source>
</evidence>
<dbReference type="PANTHER" id="PTHR12626">
    <property type="entry name" value="PROGRAMMED CELL DEATH 4"/>
    <property type="match status" value="1"/>
</dbReference>
<comment type="similarity">
    <text evidence="2">Belongs to the PDCD4 family.</text>
</comment>
<dbReference type="GO" id="GO:0045892">
    <property type="term" value="P:negative regulation of DNA-templated transcription"/>
    <property type="evidence" value="ECO:0007669"/>
    <property type="project" value="InterPro"/>
</dbReference>
<feature type="compositionally biased region" description="Gly residues" evidence="7">
    <location>
        <begin position="85"/>
        <end position="94"/>
    </location>
</feature>
<dbReference type="FunFam" id="1.25.40.180:FF:000008">
    <property type="entry name" value="Programmed cell death protein 4"/>
    <property type="match status" value="1"/>
</dbReference>
<feature type="compositionally biased region" description="Basic and acidic residues" evidence="7">
    <location>
        <begin position="69"/>
        <end position="82"/>
    </location>
</feature>
<organism evidence="9 10">
    <name type="scientific">Vitis rotundifolia</name>
    <name type="common">Muscadine grape</name>
    <dbReference type="NCBI Taxonomy" id="103349"/>
    <lineage>
        <taxon>Eukaryota</taxon>
        <taxon>Viridiplantae</taxon>
        <taxon>Streptophyta</taxon>
        <taxon>Embryophyta</taxon>
        <taxon>Tracheophyta</taxon>
        <taxon>Spermatophyta</taxon>
        <taxon>Magnoliopsida</taxon>
        <taxon>eudicotyledons</taxon>
        <taxon>Gunneridae</taxon>
        <taxon>Pentapetalae</taxon>
        <taxon>rosids</taxon>
        <taxon>Vitales</taxon>
        <taxon>Vitaceae</taxon>
        <taxon>Viteae</taxon>
        <taxon>Vitis</taxon>
    </lineage>
</organism>
<dbReference type="GO" id="GO:0009646">
    <property type="term" value="P:response to absence of light"/>
    <property type="evidence" value="ECO:0007669"/>
    <property type="project" value="UniProtKB-ARBA"/>
</dbReference>
<dbReference type="Proteomes" id="UP001168098">
    <property type="component" value="Unassembled WGS sequence"/>
</dbReference>